<evidence type="ECO:0000313" key="1">
    <source>
        <dbReference type="EMBL" id="MFD0792065.1"/>
    </source>
</evidence>
<organism evidence="1 2">
    <name type="scientific">Mucilaginibacter litoreus</name>
    <dbReference type="NCBI Taxonomy" id="1048221"/>
    <lineage>
        <taxon>Bacteria</taxon>
        <taxon>Pseudomonadati</taxon>
        <taxon>Bacteroidota</taxon>
        <taxon>Sphingobacteriia</taxon>
        <taxon>Sphingobacteriales</taxon>
        <taxon>Sphingobacteriaceae</taxon>
        <taxon>Mucilaginibacter</taxon>
    </lineage>
</organism>
<reference evidence="2" key="1">
    <citation type="journal article" date="2019" name="Int. J. Syst. Evol. Microbiol.">
        <title>The Global Catalogue of Microorganisms (GCM) 10K type strain sequencing project: providing services to taxonomists for standard genome sequencing and annotation.</title>
        <authorList>
            <consortium name="The Broad Institute Genomics Platform"/>
            <consortium name="The Broad Institute Genome Sequencing Center for Infectious Disease"/>
            <person name="Wu L."/>
            <person name="Ma J."/>
        </authorList>
    </citation>
    <scope>NUCLEOTIDE SEQUENCE [LARGE SCALE GENOMIC DNA]</scope>
    <source>
        <strain evidence="2">CCUG 61484</strain>
    </source>
</reference>
<dbReference type="Proteomes" id="UP001597010">
    <property type="component" value="Unassembled WGS sequence"/>
</dbReference>
<proteinExistence type="predicted"/>
<comment type="caution">
    <text evidence="1">The sequence shown here is derived from an EMBL/GenBank/DDBJ whole genome shotgun (WGS) entry which is preliminary data.</text>
</comment>
<name>A0ABW3AMK5_9SPHI</name>
<dbReference type="RefSeq" id="WP_377110776.1">
    <property type="nucleotide sequence ID" value="NZ_JBHTHZ010000001.1"/>
</dbReference>
<accession>A0ABW3AMK5</accession>
<keyword evidence="2" id="KW-1185">Reference proteome</keyword>
<sequence>MARHDTILQTFLKHRLLVDKYHLTTEDQHLRLREALTSDKPIVKTIALIVQGLESSPQSSDQALRITVTNYLNEAGL</sequence>
<dbReference type="EMBL" id="JBHTHZ010000001">
    <property type="protein sequence ID" value="MFD0792065.1"/>
    <property type="molecule type" value="Genomic_DNA"/>
</dbReference>
<gene>
    <name evidence="1" type="ORF">ACFQZX_00470</name>
</gene>
<evidence type="ECO:0000313" key="2">
    <source>
        <dbReference type="Proteomes" id="UP001597010"/>
    </source>
</evidence>
<protein>
    <submittedName>
        <fullName evidence="1">Uncharacterized protein</fullName>
    </submittedName>
</protein>